<protein>
    <recommendedName>
        <fullName evidence="3">TetR family transcriptional regulator</fullName>
    </recommendedName>
</protein>
<dbReference type="RefSeq" id="WP_127191506.1">
    <property type="nucleotide sequence ID" value="NZ_RZNY01000005.1"/>
</dbReference>
<gene>
    <name evidence="1" type="ORF">EJP82_07935</name>
</gene>
<sequence>MSFSLTSTLNTVLVSDVDAASVVVFEALNRLVDIIVFNDMGVPADRLKSETADMICAYLFHQ</sequence>
<evidence type="ECO:0008006" key="3">
    <source>
        <dbReference type="Google" id="ProtNLM"/>
    </source>
</evidence>
<keyword evidence="2" id="KW-1185">Reference proteome</keyword>
<proteinExistence type="predicted"/>
<dbReference type="Proteomes" id="UP000279446">
    <property type="component" value="Unassembled WGS sequence"/>
</dbReference>
<dbReference type="Gene3D" id="1.10.357.10">
    <property type="entry name" value="Tetracycline Repressor, domain 2"/>
    <property type="match status" value="1"/>
</dbReference>
<dbReference type="EMBL" id="RZNY01000005">
    <property type="protein sequence ID" value="RUT47107.1"/>
    <property type="molecule type" value="Genomic_DNA"/>
</dbReference>
<name>A0A3S1DL22_9BACL</name>
<comment type="caution">
    <text evidence="1">The sequence shown here is derived from an EMBL/GenBank/DDBJ whole genome shotgun (WGS) entry which is preliminary data.</text>
</comment>
<dbReference type="OrthoDB" id="9812484at2"/>
<reference evidence="1 2" key="1">
    <citation type="submission" date="2018-12" db="EMBL/GenBank/DDBJ databases">
        <authorList>
            <person name="Sun L."/>
            <person name="Chen Z."/>
        </authorList>
    </citation>
    <scope>NUCLEOTIDE SEQUENCE [LARGE SCALE GENOMIC DNA]</scope>
    <source>
        <strain evidence="1 2">DSM 15890</strain>
    </source>
</reference>
<organism evidence="1 2">
    <name type="scientific">Paenibacillus anaericanus</name>
    <dbReference type="NCBI Taxonomy" id="170367"/>
    <lineage>
        <taxon>Bacteria</taxon>
        <taxon>Bacillati</taxon>
        <taxon>Bacillota</taxon>
        <taxon>Bacilli</taxon>
        <taxon>Bacillales</taxon>
        <taxon>Paenibacillaceae</taxon>
        <taxon>Paenibacillus</taxon>
    </lineage>
</organism>
<accession>A0A3S1DL22</accession>
<dbReference type="AlphaFoldDB" id="A0A3S1DL22"/>
<evidence type="ECO:0000313" key="2">
    <source>
        <dbReference type="Proteomes" id="UP000279446"/>
    </source>
</evidence>
<evidence type="ECO:0000313" key="1">
    <source>
        <dbReference type="EMBL" id="RUT47107.1"/>
    </source>
</evidence>